<evidence type="ECO:0000256" key="2">
    <source>
        <dbReference type="ARBA" id="ARBA00022980"/>
    </source>
</evidence>
<protein>
    <recommendedName>
        <fullName evidence="4 5">Large ribosomal subunit protein uL5</fullName>
    </recommendedName>
</protein>
<feature type="domain" description="Large ribosomal subunit protein uL5 C-terminal" evidence="8">
    <location>
        <begin position="87"/>
        <end position="179"/>
    </location>
</feature>
<keyword evidence="5" id="KW-0699">rRNA-binding</keyword>
<dbReference type="InterPro" id="IPR020929">
    <property type="entry name" value="Ribosomal_uL5_CS"/>
</dbReference>
<feature type="domain" description="Large ribosomal subunit protein uL5 N-terminal" evidence="7">
    <location>
        <begin position="26"/>
        <end position="82"/>
    </location>
</feature>
<dbReference type="GO" id="GO:1990904">
    <property type="term" value="C:ribonucleoprotein complex"/>
    <property type="evidence" value="ECO:0007669"/>
    <property type="project" value="UniProtKB-KW"/>
</dbReference>
<proteinExistence type="inferred from homology"/>
<dbReference type="EMBL" id="PGXC01000003">
    <property type="protein sequence ID" value="PKK91423.1"/>
    <property type="molecule type" value="Genomic_DNA"/>
</dbReference>
<dbReference type="PANTHER" id="PTHR11994">
    <property type="entry name" value="60S RIBOSOMAL PROTEIN L11-RELATED"/>
    <property type="match status" value="1"/>
</dbReference>
<evidence type="ECO:0000256" key="6">
    <source>
        <dbReference type="RuleBase" id="RU003930"/>
    </source>
</evidence>
<organism evidence="9 10">
    <name type="scientific">Candidatus Wallbacteria bacterium HGW-Wallbacteria-1</name>
    <dbReference type="NCBI Taxonomy" id="2013854"/>
    <lineage>
        <taxon>Bacteria</taxon>
        <taxon>Candidatus Walliibacteriota</taxon>
    </lineage>
</organism>
<evidence type="ECO:0000259" key="7">
    <source>
        <dbReference type="Pfam" id="PF00281"/>
    </source>
</evidence>
<dbReference type="InterPro" id="IPR031309">
    <property type="entry name" value="Ribosomal_uL5_C"/>
</dbReference>
<dbReference type="Gene3D" id="3.30.1440.10">
    <property type="match status" value="1"/>
</dbReference>
<dbReference type="NCBIfam" id="NF000585">
    <property type="entry name" value="PRK00010.1"/>
    <property type="match status" value="1"/>
</dbReference>
<dbReference type="FunFam" id="3.30.1440.10:FF:000001">
    <property type="entry name" value="50S ribosomal protein L5"/>
    <property type="match status" value="1"/>
</dbReference>
<evidence type="ECO:0000256" key="4">
    <source>
        <dbReference type="ARBA" id="ARBA00035245"/>
    </source>
</evidence>
<dbReference type="GO" id="GO:0003735">
    <property type="term" value="F:structural constituent of ribosome"/>
    <property type="evidence" value="ECO:0007669"/>
    <property type="project" value="InterPro"/>
</dbReference>
<dbReference type="GO" id="GO:0000049">
    <property type="term" value="F:tRNA binding"/>
    <property type="evidence" value="ECO:0007669"/>
    <property type="project" value="UniProtKB-UniRule"/>
</dbReference>
<evidence type="ECO:0000256" key="1">
    <source>
        <dbReference type="ARBA" id="ARBA00008553"/>
    </source>
</evidence>
<comment type="subunit">
    <text evidence="5">Part of the 50S ribosomal subunit; part of the 5S rRNA/L5/L18/L25 subcomplex. Contacts the 5S rRNA and the P site tRNA. Forms a bridge to the 30S subunit in the 70S ribosome.</text>
</comment>
<evidence type="ECO:0000313" key="9">
    <source>
        <dbReference type="EMBL" id="PKK91423.1"/>
    </source>
</evidence>
<dbReference type="HAMAP" id="MF_01333_B">
    <property type="entry name" value="Ribosomal_uL5_B"/>
    <property type="match status" value="1"/>
</dbReference>
<dbReference type="InterPro" id="IPR022803">
    <property type="entry name" value="Ribosomal_uL5_dom_sf"/>
</dbReference>
<dbReference type="GO" id="GO:0006412">
    <property type="term" value="P:translation"/>
    <property type="evidence" value="ECO:0007669"/>
    <property type="project" value="UniProtKB-UniRule"/>
</dbReference>
<dbReference type="Pfam" id="PF00281">
    <property type="entry name" value="Ribosomal_L5"/>
    <property type="match status" value="1"/>
</dbReference>
<evidence type="ECO:0000256" key="3">
    <source>
        <dbReference type="ARBA" id="ARBA00023274"/>
    </source>
</evidence>
<evidence type="ECO:0000313" key="10">
    <source>
        <dbReference type="Proteomes" id="UP000233256"/>
    </source>
</evidence>
<keyword evidence="2 5" id="KW-0689">Ribosomal protein</keyword>
<dbReference type="Proteomes" id="UP000233256">
    <property type="component" value="Unassembled WGS sequence"/>
</dbReference>
<dbReference type="InterPro" id="IPR002132">
    <property type="entry name" value="Ribosomal_uL5"/>
</dbReference>
<dbReference type="PROSITE" id="PS00358">
    <property type="entry name" value="RIBOSOMAL_L5"/>
    <property type="match status" value="1"/>
</dbReference>
<reference evidence="9 10" key="1">
    <citation type="journal article" date="2017" name="ISME J.">
        <title>Potential for microbial H2 and metal transformations associated with novel bacteria and archaea in deep terrestrial subsurface sediments.</title>
        <authorList>
            <person name="Hernsdorf A.W."/>
            <person name="Amano Y."/>
            <person name="Miyakawa K."/>
            <person name="Ise K."/>
            <person name="Suzuki Y."/>
            <person name="Anantharaman K."/>
            <person name="Probst A."/>
            <person name="Burstein D."/>
            <person name="Thomas B.C."/>
            <person name="Banfield J.F."/>
        </authorList>
    </citation>
    <scope>NUCLEOTIDE SEQUENCE [LARGE SCALE GENOMIC DNA]</scope>
    <source>
        <strain evidence="9">HGW-Wallbacteria-1</strain>
    </source>
</reference>
<keyword evidence="5" id="KW-0694">RNA-binding</keyword>
<keyword evidence="5" id="KW-0820">tRNA-binding</keyword>
<comment type="function">
    <text evidence="5">This is 1 of the proteins that bind and probably mediate the attachment of the 5S RNA into the large ribosomal subunit, where it forms part of the central protuberance. In the 70S ribosome it contacts protein S13 of the 30S subunit (bridge B1b), connecting the 2 subunits; this bridge is implicated in subunit movement. Contacts the P site tRNA; the 5S rRNA and some of its associated proteins might help stabilize positioning of ribosome-bound tRNAs.</text>
</comment>
<dbReference type="Pfam" id="PF00673">
    <property type="entry name" value="Ribosomal_L5_C"/>
    <property type="match status" value="1"/>
</dbReference>
<name>A0A2N1PSW0_9BACT</name>
<dbReference type="InterPro" id="IPR020930">
    <property type="entry name" value="Ribosomal_uL5_bac-type"/>
</dbReference>
<dbReference type="AlphaFoldDB" id="A0A2N1PSW0"/>
<dbReference type="GO" id="GO:0019843">
    <property type="term" value="F:rRNA binding"/>
    <property type="evidence" value="ECO:0007669"/>
    <property type="project" value="UniProtKB-UniRule"/>
</dbReference>
<sequence length="182" mass="20861">MEQPRLKVKYHQEIKKRLHDEFKYGNVMQIPRIEKVIINCGLGEGSRNQKMIDAAVEELTTIAGQKAVMTKARNSIANWKLREGMNVGCKVSLRGDRMFEFLDKLVNVVLPRIRDFRGISPKCFDGRGNFSMGLGEQFVFPEIQYDKVEFIHGMNICIVTTAKTDEEARALLKHIGMPFREA</sequence>
<evidence type="ECO:0000259" key="8">
    <source>
        <dbReference type="Pfam" id="PF00673"/>
    </source>
</evidence>
<dbReference type="SUPFAM" id="SSF55282">
    <property type="entry name" value="RL5-like"/>
    <property type="match status" value="1"/>
</dbReference>
<keyword evidence="3 5" id="KW-0687">Ribonucleoprotein</keyword>
<evidence type="ECO:0000256" key="5">
    <source>
        <dbReference type="HAMAP-Rule" id="MF_01333"/>
    </source>
</evidence>
<accession>A0A2N1PSW0</accession>
<comment type="caution">
    <text evidence="9">The sequence shown here is derived from an EMBL/GenBank/DDBJ whole genome shotgun (WGS) entry which is preliminary data.</text>
</comment>
<dbReference type="InterPro" id="IPR031310">
    <property type="entry name" value="Ribosomal_uL5_N"/>
</dbReference>
<dbReference type="PIRSF" id="PIRSF002161">
    <property type="entry name" value="Ribosomal_L5"/>
    <property type="match status" value="1"/>
</dbReference>
<dbReference type="GO" id="GO:0005840">
    <property type="term" value="C:ribosome"/>
    <property type="evidence" value="ECO:0007669"/>
    <property type="project" value="UniProtKB-KW"/>
</dbReference>
<gene>
    <name evidence="5" type="primary">rplE</name>
    <name evidence="9" type="ORF">CVV64_06570</name>
</gene>
<comment type="similarity">
    <text evidence="1 5 6">Belongs to the universal ribosomal protein uL5 family.</text>
</comment>